<protein>
    <submittedName>
        <fullName evidence="1">NC domain-containing protein</fullName>
    </submittedName>
</protein>
<dbReference type="EMBL" id="RCBY01000029">
    <property type="protein sequence ID" value="RQH48716.1"/>
    <property type="molecule type" value="Genomic_DNA"/>
</dbReference>
<keyword evidence="2" id="KW-1185">Reference proteome</keyword>
<dbReference type="AlphaFoldDB" id="A0A3N6QXX8"/>
<evidence type="ECO:0000313" key="1">
    <source>
        <dbReference type="EMBL" id="RQH48716.1"/>
    </source>
</evidence>
<evidence type="ECO:0000313" key="2">
    <source>
        <dbReference type="Proteomes" id="UP000269154"/>
    </source>
</evidence>
<dbReference type="Proteomes" id="UP000269154">
    <property type="component" value="Unassembled WGS sequence"/>
</dbReference>
<dbReference type="Gene3D" id="3.90.1720.10">
    <property type="entry name" value="endopeptidase domain like (from Nostoc punctiforme)"/>
    <property type="match status" value="1"/>
</dbReference>
<accession>A0A3N6QXX8</accession>
<name>A0A3N6QXX8_9CYAN</name>
<dbReference type="OrthoDB" id="459290at2"/>
<sequence>MNSSIYSIAIESTAGIARHYFISSDGTFENSIGWGPLGIEYQGKEAELTVEQEQRACEYLHKFGKYNIHTNNCEMFAWYVITGRHYSRQTQEKIHTAIGAKMVSLIQPVLTAREIVNYQYEQAIVCKFNEDLEKAKLARLKSEQTMRDDFWKKRDAKEN</sequence>
<comment type="caution">
    <text evidence="1">The sequence shown here is derived from an EMBL/GenBank/DDBJ whole genome shotgun (WGS) entry which is preliminary data.</text>
</comment>
<dbReference type="RefSeq" id="WP_124144084.1">
    <property type="nucleotide sequence ID" value="NZ_CAWOKI010000384.1"/>
</dbReference>
<proteinExistence type="predicted"/>
<gene>
    <name evidence="1" type="ORF">D5R40_07680</name>
</gene>
<reference evidence="1 2" key="1">
    <citation type="journal article" date="2018" name="ACS Chem. Biol.">
        <title>Ketoreductase domain dysfunction expands chemodiversity: malyngamide biosynthesis in the cyanobacterium Okeania hirsuta.</title>
        <authorList>
            <person name="Moss N.A."/>
            <person name="Leao T."/>
            <person name="Rankin M."/>
            <person name="McCullough T.M."/>
            <person name="Qu P."/>
            <person name="Korobeynikov A."/>
            <person name="Smith J.L."/>
            <person name="Gerwick L."/>
            <person name="Gerwick W.H."/>
        </authorList>
    </citation>
    <scope>NUCLEOTIDE SEQUENCE [LARGE SCALE GENOMIC DNA]</scope>
    <source>
        <strain evidence="1 2">PAB10Feb10-1</strain>
    </source>
</reference>
<organism evidence="1 2">
    <name type="scientific">Okeania hirsuta</name>
    <dbReference type="NCBI Taxonomy" id="1458930"/>
    <lineage>
        <taxon>Bacteria</taxon>
        <taxon>Bacillati</taxon>
        <taxon>Cyanobacteriota</taxon>
        <taxon>Cyanophyceae</taxon>
        <taxon>Oscillatoriophycideae</taxon>
        <taxon>Oscillatoriales</taxon>
        <taxon>Microcoleaceae</taxon>
        <taxon>Okeania</taxon>
    </lineage>
</organism>